<evidence type="ECO:0000259" key="12">
    <source>
        <dbReference type="Pfam" id="PF14842"/>
    </source>
</evidence>
<keyword evidence="14" id="KW-1185">Reference proteome</keyword>
<evidence type="ECO:0000256" key="8">
    <source>
        <dbReference type="ARBA" id="ARBA00023136"/>
    </source>
</evidence>
<dbReference type="AlphaFoldDB" id="I0AMN8"/>
<dbReference type="InterPro" id="IPR023087">
    <property type="entry name" value="Flg_Motor_Flig_C"/>
</dbReference>
<dbReference type="GO" id="GO:0003774">
    <property type="term" value="F:cytoskeletal motor activity"/>
    <property type="evidence" value="ECO:0007669"/>
    <property type="project" value="InterPro"/>
</dbReference>
<evidence type="ECO:0000256" key="6">
    <source>
        <dbReference type="ARBA" id="ARBA00022500"/>
    </source>
</evidence>
<evidence type="ECO:0000256" key="1">
    <source>
        <dbReference type="ARBA" id="ARBA00004117"/>
    </source>
</evidence>
<dbReference type="GO" id="GO:0009425">
    <property type="term" value="C:bacterial-type flagellum basal body"/>
    <property type="evidence" value="ECO:0007669"/>
    <property type="project" value="UniProtKB-SubCell"/>
</dbReference>
<dbReference type="RefSeq" id="WP_014561387.1">
    <property type="nucleotide sequence ID" value="NC_017464.1"/>
</dbReference>
<dbReference type="GO" id="GO:0071973">
    <property type="term" value="P:bacterial-type flagellum-dependent cell motility"/>
    <property type="evidence" value="ECO:0007669"/>
    <property type="project" value="InterPro"/>
</dbReference>
<keyword evidence="13" id="KW-0282">Flagellum</keyword>
<dbReference type="STRING" id="945713.IALB_2542"/>
<evidence type="ECO:0000256" key="4">
    <source>
        <dbReference type="ARBA" id="ARBA00021870"/>
    </source>
</evidence>
<keyword evidence="7" id="KW-0283">Flagellar rotation</keyword>
<dbReference type="NCBIfam" id="TIGR00207">
    <property type="entry name" value="fliG"/>
    <property type="match status" value="1"/>
</dbReference>
<keyword evidence="6" id="KW-0145">Chemotaxis</keyword>
<dbReference type="PRINTS" id="PR00954">
    <property type="entry name" value="FLGMOTORFLIG"/>
</dbReference>
<feature type="domain" description="Flagellar motor switch protein FliG middle" evidence="11">
    <location>
        <begin position="128"/>
        <end position="199"/>
    </location>
</feature>
<dbReference type="InterPro" id="IPR028263">
    <property type="entry name" value="FliG_N"/>
</dbReference>
<proteinExistence type="inferred from homology"/>
<keyword evidence="13" id="KW-0969">Cilium</keyword>
<keyword evidence="9" id="KW-0975">Bacterial flagellum</keyword>
<dbReference type="InterPro" id="IPR000090">
    <property type="entry name" value="Flg_Motor_Flig"/>
</dbReference>
<evidence type="ECO:0000256" key="7">
    <source>
        <dbReference type="ARBA" id="ARBA00022779"/>
    </source>
</evidence>
<dbReference type="PANTHER" id="PTHR30534:SF0">
    <property type="entry name" value="FLAGELLAR MOTOR SWITCH PROTEIN FLIG"/>
    <property type="match status" value="1"/>
</dbReference>
<organism evidence="13 14">
    <name type="scientific">Ignavibacterium album (strain DSM 19864 / JCM 16511 / NBRC 101810 / Mat9-16)</name>
    <dbReference type="NCBI Taxonomy" id="945713"/>
    <lineage>
        <taxon>Bacteria</taxon>
        <taxon>Pseudomonadati</taxon>
        <taxon>Ignavibacteriota</taxon>
        <taxon>Ignavibacteria</taxon>
        <taxon>Ignavibacteriales</taxon>
        <taxon>Ignavibacteriaceae</taxon>
        <taxon>Ignavibacterium</taxon>
    </lineage>
</organism>
<name>I0AMN8_IGNAJ</name>
<keyword evidence="13" id="KW-0966">Cell projection</keyword>
<evidence type="ECO:0000259" key="10">
    <source>
        <dbReference type="Pfam" id="PF01706"/>
    </source>
</evidence>
<evidence type="ECO:0000256" key="5">
    <source>
        <dbReference type="ARBA" id="ARBA00022475"/>
    </source>
</evidence>
<gene>
    <name evidence="13" type="primary">fliG</name>
    <name evidence="13" type="ordered locus">IALB_2542</name>
</gene>
<dbReference type="KEGG" id="ial:IALB_2542"/>
<comment type="subcellular location">
    <subcellularLocation>
        <location evidence="1">Bacterial flagellum basal body</location>
    </subcellularLocation>
    <subcellularLocation>
        <location evidence="2">Cell membrane</location>
        <topology evidence="2">Peripheral membrane protein</topology>
        <orientation evidence="2">Cytoplasmic side</orientation>
    </subcellularLocation>
</comment>
<feature type="domain" description="Flagellar motor switch protein FliG C-terminal" evidence="10">
    <location>
        <begin position="228"/>
        <end position="335"/>
    </location>
</feature>
<dbReference type="PANTHER" id="PTHR30534">
    <property type="entry name" value="FLAGELLAR MOTOR SWITCH PROTEIN FLIG"/>
    <property type="match status" value="1"/>
</dbReference>
<dbReference type="PIRSF" id="PIRSF003161">
    <property type="entry name" value="FliG"/>
    <property type="match status" value="1"/>
</dbReference>
<keyword evidence="8" id="KW-0472">Membrane</keyword>
<evidence type="ECO:0000313" key="13">
    <source>
        <dbReference type="EMBL" id="AFH50245.1"/>
    </source>
</evidence>
<dbReference type="Proteomes" id="UP000007394">
    <property type="component" value="Chromosome"/>
</dbReference>
<sequence>MSEQQFKDDVLSKDQINGIQKAALLMIALDIETAASVLKYLDPEQVEKISAEITKVKNIPSKVVDSIMQDFYDMVTAREYVLEGGLEYAQAILEKSFGMNKAIEIVDKVKSLTTLKGFDVLKKADSVQLVSFLSKEHPQTIALILSHLNPDQTAEALKELSPELRADVAFRIATLGKVSPQTLKQIEKVVDEMAGTTLSQSVSKIGGSKSLANILNRLNINLTKEILEQIEINDPDVAAEVKRLMFMFEDIINIQDKDIQKILKEVDRKDLALALKVADDALRNKIFSNMSERAADLLKEELQYMGMVKLKEVEAAQSKIIDIIKSLEESGEISLNMRGSKEDVYV</sequence>
<dbReference type="InterPro" id="IPR032779">
    <property type="entry name" value="FliG_M"/>
</dbReference>
<dbReference type="GO" id="GO:0006935">
    <property type="term" value="P:chemotaxis"/>
    <property type="evidence" value="ECO:0007669"/>
    <property type="project" value="UniProtKB-KW"/>
</dbReference>
<evidence type="ECO:0000259" key="11">
    <source>
        <dbReference type="Pfam" id="PF14841"/>
    </source>
</evidence>
<dbReference type="Pfam" id="PF14842">
    <property type="entry name" value="FliG_N"/>
    <property type="match status" value="1"/>
</dbReference>
<dbReference type="SUPFAM" id="SSF48029">
    <property type="entry name" value="FliG"/>
    <property type="match status" value="2"/>
</dbReference>
<dbReference type="PATRIC" id="fig|945713.3.peg.2555"/>
<feature type="domain" description="Flagellar motor switch protein FliG N-terminal" evidence="12">
    <location>
        <begin position="16"/>
        <end position="111"/>
    </location>
</feature>
<accession>I0AMN8</accession>
<evidence type="ECO:0000256" key="9">
    <source>
        <dbReference type="ARBA" id="ARBA00023143"/>
    </source>
</evidence>
<evidence type="ECO:0000313" key="14">
    <source>
        <dbReference type="Proteomes" id="UP000007394"/>
    </source>
</evidence>
<dbReference type="EMBL" id="CP003418">
    <property type="protein sequence ID" value="AFH50245.1"/>
    <property type="molecule type" value="Genomic_DNA"/>
</dbReference>
<keyword evidence="5" id="KW-1003">Cell membrane</keyword>
<dbReference type="Gene3D" id="1.10.220.30">
    <property type="match status" value="3"/>
</dbReference>
<dbReference type="InterPro" id="IPR011002">
    <property type="entry name" value="FliG_a-hlx"/>
</dbReference>
<dbReference type="eggNOG" id="COG1536">
    <property type="taxonomic scope" value="Bacteria"/>
</dbReference>
<dbReference type="GO" id="GO:0005886">
    <property type="term" value="C:plasma membrane"/>
    <property type="evidence" value="ECO:0007669"/>
    <property type="project" value="UniProtKB-SubCell"/>
</dbReference>
<evidence type="ECO:0000256" key="2">
    <source>
        <dbReference type="ARBA" id="ARBA00004413"/>
    </source>
</evidence>
<protein>
    <recommendedName>
        <fullName evidence="4">Flagellar motor switch protein FliG</fullName>
    </recommendedName>
</protein>
<dbReference type="OrthoDB" id="9780302at2"/>
<reference evidence="13 14" key="1">
    <citation type="journal article" date="2012" name="Front. Microbiol.">
        <title>Complete genome of Ignavibacterium album, a metabolically versatile, flagellated, facultative anaerobe from the phylum Chlorobi.</title>
        <authorList>
            <person name="Liu Z."/>
            <person name="Frigaard N.-U."/>
            <person name="Vogl K."/>
            <person name="Iino T."/>
            <person name="Ohkuma M."/>
            <person name="Overmann J."/>
            <person name="Bryant D.A."/>
        </authorList>
    </citation>
    <scope>NUCLEOTIDE SEQUENCE [LARGE SCALE GENOMIC DNA]</scope>
    <source>
        <strain evidence="14">DSM 19864 / JCM 16511 / NBRC 101810 / Mat9-16</strain>
    </source>
</reference>
<comment type="similarity">
    <text evidence="3">Belongs to the FliG family.</text>
</comment>
<dbReference type="Pfam" id="PF01706">
    <property type="entry name" value="FliG_C"/>
    <property type="match status" value="1"/>
</dbReference>
<evidence type="ECO:0000256" key="3">
    <source>
        <dbReference type="ARBA" id="ARBA00010299"/>
    </source>
</evidence>
<dbReference type="Pfam" id="PF14841">
    <property type="entry name" value="FliG_M"/>
    <property type="match status" value="1"/>
</dbReference>
<dbReference type="HOGENOM" id="CLU_047835_1_1_10"/>